<protein>
    <submittedName>
        <fullName evidence="3">Uncharacterized protein</fullName>
    </submittedName>
</protein>
<dbReference type="AlphaFoldDB" id="A0ABD3UH44"/>
<evidence type="ECO:0000313" key="3">
    <source>
        <dbReference type="EMBL" id="KAL3848295.1"/>
    </source>
</evidence>
<evidence type="ECO:0000256" key="2">
    <source>
        <dbReference type="SAM" id="SignalP"/>
    </source>
</evidence>
<keyword evidence="1" id="KW-0472">Membrane</keyword>
<keyword evidence="4" id="KW-1185">Reference proteome</keyword>
<feature type="chain" id="PRO_5044888977" evidence="2">
    <location>
        <begin position="20"/>
        <end position="130"/>
    </location>
</feature>
<gene>
    <name evidence="3" type="ORF">ACJMK2_019163</name>
</gene>
<evidence type="ECO:0000313" key="4">
    <source>
        <dbReference type="Proteomes" id="UP001634394"/>
    </source>
</evidence>
<evidence type="ECO:0000256" key="1">
    <source>
        <dbReference type="SAM" id="Phobius"/>
    </source>
</evidence>
<dbReference type="Proteomes" id="UP001634394">
    <property type="component" value="Unassembled WGS sequence"/>
</dbReference>
<keyword evidence="1" id="KW-1133">Transmembrane helix</keyword>
<dbReference type="EMBL" id="JBJQND010000016">
    <property type="protein sequence ID" value="KAL3848295.1"/>
    <property type="molecule type" value="Genomic_DNA"/>
</dbReference>
<feature type="signal peptide" evidence="2">
    <location>
        <begin position="1"/>
        <end position="19"/>
    </location>
</feature>
<reference evidence="3 4" key="1">
    <citation type="submission" date="2024-11" db="EMBL/GenBank/DDBJ databases">
        <title>Chromosome-level genome assembly of the freshwater bivalve Anodonta woodiana.</title>
        <authorList>
            <person name="Chen X."/>
        </authorList>
    </citation>
    <scope>NUCLEOTIDE SEQUENCE [LARGE SCALE GENOMIC DNA]</scope>
    <source>
        <strain evidence="3">MN2024</strain>
        <tissue evidence="3">Gills</tissue>
    </source>
</reference>
<name>A0ABD3UH44_SINWO</name>
<sequence>MSSGLFMLAVLLSIHCAKAQEDCHRTAANYEFTSSHQCSYTISYYGVSSLTGFNCGPDYQCCDNACCKRSSETIPSDMETVGVVLSATATFAIIILALLIFGATFCNNKDEVELLNKRRHRVSVKATLKK</sequence>
<keyword evidence="1" id="KW-0812">Transmembrane</keyword>
<feature type="transmembrane region" description="Helical" evidence="1">
    <location>
        <begin position="81"/>
        <end position="101"/>
    </location>
</feature>
<comment type="caution">
    <text evidence="3">The sequence shown here is derived from an EMBL/GenBank/DDBJ whole genome shotgun (WGS) entry which is preliminary data.</text>
</comment>
<accession>A0ABD3UH44</accession>
<keyword evidence="2" id="KW-0732">Signal</keyword>
<organism evidence="3 4">
    <name type="scientific">Sinanodonta woodiana</name>
    <name type="common">Chinese pond mussel</name>
    <name type="synonym">Anodonta woodiana</name>
    <dbReference type="NCBI Taxonomy" id="1069815"/>
    <lineage>
        <taxon>Eukaryota</taxon>
        <taxon>Metazoa</taxon>
        <taxon>Spiralia</taxon>
        <taxon>Lophotrochozoa</taxon>
        <taxon>Mollusca</taxon>
        <taxon>Bivalvia</taxon>
        <taxon>Autobranchia</taxon>
        <taxon>Heteroconchia</taxon>
        <taxon>Palaeoheterodonta</taxon>
        <taxon>Unionida</taxon>
        <taxon>Unionoidea</taxon>
        <taxon>Unionidae</taxon>
        <taxon>Unioninae</taxon>
        <taxon>Sinanodonta</taxon>
    </lineage>
</organism>
<proteinExistence type="predicted"/>